<evidence type="ECO:0000313" key="7">
    <source>
        <dbReference type="EMBL" id="MBD2848401.1"/>
    </source>
</evidence>
<comment type="caution">
    <text evidence="7">The sequence shown here is derived from an EMBL/GenBank/DDBJ whole genome shotgun (WGS) entry which is preliminary data.</text>
</comment>
<dbReference type="GO" id="GO:0046394">
    <property type="term" value="P:carboxylic acid biosynthetic process"/>
    <property type="evidence" value="ECO:0007669"/>
    <property type="project" value="UniProtKB-ARBA"/>
</dbReference>
<protein>
    <submittedName>
        <fullName evidence="7">Aminotransferase class IV</fullName>
    </submittedName>
</protein>
<dbReference type="RefSeq" id="WP_190921500.1">
    <property type="nucleotide sequence ID" value="NZ_JACXIZ010000065.1"/>
</dbReference>
<evidence type="ECO:0000256" key="3">
    <source>
        <dbReference type="ARBA" id="ARBA00011738"/>
    </source>
</evidence>
<dbReference type="InterPro" id="IPR050571">
    <property type="entry name" value="Class-IV_PLP-Dep_Aminotrnsfr"/>
</dbReference>
<comment type="similarity">
    <text evidence="2 5">Belongs to the class-IV pyridoxal-phosphate-dependent aminotransferase family.</text>
</comment>
<dbReference type="GO" id="GO:0005829">
    <property type="term" value="C:cytosol"/>
    <property type="evidence" value="ECO:0007669"/>
    <property type="project" value="TreeGrafter"/>
</dbReference>
<dbReference type="InterPro" id="IPR018300">
    <property type="entry name" value="Aminotrans_IV_CS"/>
</dbReference>
<dbReference type="InterPro" id="IPR036038">
    <property type="entry name" value="Aminotransferase-like"/>
</dbReference>
<dbReference type="GO" id="GO:0008652">
    <property type="term" value="P:amino acid biosynthetic process"/>
    <property type="evidence" value="ECO:0007669"/>
    <property type="project" value="UniProtKB-ARBA"/>
</dbReference>
<dbReference type="PANTHER" id="PTHR42743:SF11">
    <property type="entry name" value="AMINODEOXYCHORISMATE LYASE"/>
    <property type="match status" value="1"/>
</dbReference>
<dbReference type="AlphaFoldDB" id="A0A927GUI9"/>
<dbReference type="Proteomes" id="UP000621560">
    <property type="component" value="Unassembled WGS sequence"/>
</dbReference>
<dbReference type="SUPFAM" id="SSF56752">
    <property type="entry name" value="D-aminoacid aminotransferase-like PLP-dependent enzymes"/>
    <property type="match status" value="1"/>
</dbReference>
<gene>
    <name evidence="7" type="ORF">IDH44_24735</name>
</gene>
<reference evidence="7" key="1">
    <citation type="submission" date="2020-09" db="EMBL/GenBank/DDBJ databases">
        <title>A novel bacterium of genus Paenibacillus, isolated from South China Sea.</title>
        <authorList>
            <person name="Huang H."/>
            <person name="Mo K."/>
            <person name="Hu Y."/>
        </authorList>
    </citation>
    <scope>NUCLEOTIDE SEQUENCE</scope>
    <source>
        <strain evidence="7">IB182496</strain>
    </source>
</reference>
<name>A0A927GUI9_9BACL</name>
<dbReference type="PROSITE" id="PS00770">
    <property type="entry name" value="AA_TRANSFER_CLASS_4"/>
    <property type="match status" value="1"/>
</dbReference>
<dbReference type="InterPro" id="IPR043132">
    <property type="entry name" value="BCAT-like_C"/>
</dbReference>
<comment type="cofactor">
    <cofactor evidence="1 6">
        <name>pyridoxal 5'-phosphate</name>
        <dbReference type="ChEBI" id="CHEBI:597326"/>
    </cofactor>
</comment>
<proteinExistence type="inferred from homology"/>
<dbReference type="InterPro" id="IPR043131">
    <property type="entry name" value="BCAT-like_N"/>
</dbReference>
<dbReference type="Gene3D" id="3.30.470.10">
    <property type="match status" value="1"/>
</dbReference>
<sequence>MMKVGYNGSVLDADQAVLSVYEHGFLYGLGLFETLRTYGGEPWLLERHLARLQEGCRALGICYEADPDVIREWLRRLMDACGLEEAYVRLTVSAGVGELGLPSGDYEAPNAILLVKPLPALPGRLDTHGKPLRLLRLPRNTPEGGVRMKSLHYMNNILAKRELAAAGPPEAEGLMLTQDGWLAEGIVSNLFFVREGVVCTPEIGTGILPGITRAKVLELAHAAGVSCGEGRYRPDLLFEADEIWVTNAIQELVPITAIIGTDGTKTTIGAGQSGPICRRLLQLYREQAWRAVGAAQPQGEEGRR</sequence>
<accession>A0A927GUI9</accession>
<evidence type="ECO:0000256" key="4">
    <source>
        <dbReference type="ARBA" id="ARBA00022898"/>
    </source>
</evidence>
<keyword evidence="7" id="KW-0808">Transferase</keyword>
<organism evidence="7 8">
    <name type="scientific">Paenibacillus sabuli</name>
    <dbReference type="NCBI Taxonomy" id="2772509"/>
    <lineage>
        <taxon>Bacteria</taxon>
        <taxon>Bacillati</taxon>
        <taxon>Bacillota</taxon>
        <taxon>Bacilli</taxon>
        <taxon>Bacillales</taxon>
        <taxon>Paenibacillaceae</taxon>
        <taxon>Paenibacillus</taxon>
    </lineage>
</organism>
<dbReference type="FunFam" id="3.20.10.10:FF:000002">
    <property type="entry name" value="D-alanine aminotransferase"/>
    <property type="match status" value="1"/>
</dbReference>
<keyword evidence="7" id="KW-0032">Aminotransferase</keyword>
<dbReference type="Gene3D" id="3.20.10.10">
    <property type="entry name" value="D-amino Acid Aminotransferase, subunit A, domain 2"/>
    <property type="match status" value="1"/>
</dbReference>
<dbReference type="EMBL" id="JACXIZ010000065">
    <property type="protein sequence ID" value="MBD2848401.1"/>
    <property type="molecule type" value="Genomic_DNA"/>
</dbReference>
<evidence type="ECO:0000256" key="2">
    <source>
        <dbReference type="ARBA" id="ARBA00009320"/>
    </source>
</evidence>
<comment type="subunit">
    <text evidence="3">Homodimer.</text>
</comment>
<dbReference type="InterPro" id="IPR001544">
    <property type="entry name" value="Aminotrans_IV"/>
</dbReference>
<evidence type="ECO:0000256" key="5">
    <source>
        <dbReference type="RuleBase" id="RU004106"/>
    </source>
</evidence>
<keyword evidence="8" id="KW-1185">Reference proteome</keyword>
<dbReference type="GO" id="GO:0008483">
    <property type="term" value="F:transaminase activity"/>
    <property type="evidence" value="ECO:0007669"/>
    <property type="project" value="UniProtKB-KW"/>
</dbReference>
<dbReference type="CDD" id="cd00449">
    <property type="entry name" value="PLPDE_IV"/>
    <property type="match status" value="1"/>
</dbReference>
<keyword evidence="4 6" id="KW-0663">Pyridoxal phosphate</keyword>
<evidence type="ECO:0000256" key="1">
    <source>
        <dbReference type="ARBA" id="ARBA00001933"/>
    </source>
</evidence>
<dbReference type="PANTHER" id="PTHR42743">
    <property type="entry name" value="AMINO-ACID AMINOTRANSFERASE"/>
    <property type="match status" value="1"/>
</dbReference>
<evidence type="ECO:0000313" key="8">
    <source>
        <dbReference type="Proteomes" id="UP000621560"/>
    </source>
</evidence>
<evidence type="ECO:0000256" key="6">
    <source>
        <dbReference type="RuleBase" id="RU004516"/>
    </source>
</evidence>
<dbReference type="Pfam" id="PF01063">
    <property type="entry name" value="Aminotran_4"/>
    <property type="match status" value="1"/>
</dbReference>